<evidence type="ECO:0000313" key="2">
    <source>
        <dbReference type="EMBL" id="KAJ8429662.1"/>
    </source>
</evidence>
<evidence type="ECO:0000313" key="3">
    <source>
        <dbReference type="Proteomes" id="UP001153076"/>
    </source>
</evidence>
<reference evidence="2" key="1">
    <citation type="submission" date="2022-04" db="EMBL/GenBank/DDBJ databases">
        <title>Carnegiea gigantea Genome sequencing and assembly v2.</title>
        <authorList>
            <person name="Copetti D."/>
            <person name="Sanderson M.J."/>
            <person name="Burquez A."/>
            <person name="Wojciechowski M.F."/>
        </authorList>
    </citation>
    <scope>NUCLEOTIDE SEQUENCE</scope>
    <source>
        <strain evidence="2">SGP5-SGP5p</strain>
        <tissue evidence="2">Aerial part</tissue>
    </source>
</reference>
<dbReference type="Proteomes" id="UP001153076">
    <property type="component" value="Unassembled WGS sequence"/>
</dbReference>
<protein>
    <submittedName>
        <fullName evidence="2">Uncharacterized protein</fullName>
    </submittedName>
</protein>
<dbReference type="OrthoDB" id="1424516at2759"/>
<feature type="region of interest" description="Disordered" evidence="1">
    <location>
        <begin position="1"/>
        <end position="35"/>
    </location>
</feature>
<proteinExistence type="predicted"/>
<comment type="caution">
    <text evidence="2">The sequence shown here is derived from an EMBL/GenBank/DDBJ whole genome shotgun (WGS) entry which is preliminary data.</text>
</comment>
<dbReference type="AlphaFoldDB" id="A0A9Q1JRP7"/>
<dbReference type="EMBL" id="JAKOGI010000874">
    <property type="protein sequence ID" value="KAJ8429662.1"/>
    <property type="molecule type" value="Genomic_DNA"/>
</dbReference>
<organism evidence="2 3">
    <name type="scientific">Carnegiea gigantea</name>
    <dbReference type="NCBI Taxonomy" id="171969"/>
    <lineage>
        <taxon>Eukaryota</taxon>
        <taxon>Viridiplantae</taxon>
        <taxon>Streptophyta</taxon>
        <taxon>Embryophyta</taxon>
        <taxon>Tracheophyta</taxon>
        <taxon>Spermatophyta</taxon>
        <taxon>Magnoliopsida</taxon>
        <taxon>eudicotyledons</taxon>
        <taxon>Gunneridae</taxon>
        <taxon>Pentapetalae</taxon>
        <taxon>Caryophyllales</taxon>
        <taxon>Cactineae</taxon>
        <taxon>Cactaceae</taxon>
        <taxon>Cactoideae</taxon>
        <taxon>Echinocereeae</taxon>
        <taxon>Carnegiea</taxon>
    </lineage>
</organism>
<accession>A0A9Q1JRP7</accession>
<keyword evidence="3" id="KW-1185">Reference proteome</keyword>
<name>A0A9Q1JRP7_9CARY</name>
<gene>
    <name evidence="2" type="ORF">Cgig2_001658</name>
</gene>
<sequence>MWAQPGRLTGQPVSTLNGWDSSRSSPRHNTSADRPSALLRSSRLQLLDSCSEPQTSQSTARCWRSPDSKAVALLDPSSPYNIVGKLFFSCFVEGAMDIERQGTEIHANEILNFISTITALHTLVEDDKKKKFGMFFVIDGTNFSDGKCKKTTFIAIAQYGTSNMKKHLETCKAYQAAKSTEGGGEKRILDWVSWMDLMQDARYSFMNLLQGFSLSSICEDLLNWLATMERPGAVEEVATTPGAGIEECWFDNDAA</sequence>
<evidence type="ECO:0000256" key="1">
    <source>
        <dbReference type="SAM" id="MobiDB-lite"/>
    </source>
</evidence>
<feature type="compositionally biased region" description="Polar residues" evidence="1">
    <location>
        <begin position="11"/>
        <end position="29"/>
    </location>
</feature>